<keyword evidence="2" id="KW-0732">Signal</keyword>
<accession>A0ABS7R1Q0</accession>
<proteinExistence type="predicted"/>
<evidence type="ECO:0000256" key="1">
    <source>
        <dbReference type="SAM" id="MobiDB-lite"/>
    </source>
</evidence>
<feature type="signal peptide" evidence="2">
    <location>
        <begin position="1"/>
        <end position="27"/>
    </location>
</feature>
<evidence type="ECO:0000313" key="3">
    <source>
        <dbReference type="EMBL" id="MBY8888886.1"/>
    </source>
</evidence>
<evidence type="ECO:0000256" key="2">
    <source>
        <dbReference type="SAM" id="SignalP"/>
    </source>
</evidence>
<dbReference type="EMBL" id="JAINVZ010000031">
    <property type="protein sequence ID" value="MBY8888886.1"/>
    <property type="molecule type" value="Genomic_DNA"/>
</dbReference>
<feature type="region of interest" description="Disordered" evidence="1">
    <location>
        <begin position="89"/>
        <end position="136"/>
    </location>
</feature>
<dbReference type="PROSITE" id="PS51318">
    <property type="entry name" value="TAT"/>
    <property type="match status" value="1"/>
</dbReference>
<sequence length="188" mass="18326">MTPPLARGPRRRAVLAGGVGLPLAALATGCADAVPAQDPRAVAAADAEDRGRVRAAGDCAALLARYDATIAAHPALAARLRPLRAQVAAHQQAFAPSGTGTPSPGAPSPAGTSSPARSTPASASPTASGTPAVPSDQGTALKALADAEQRTAATRTTALRDASPALARLLASVAAAGTCHALLLRGGA</sequence>
<feature type="chain" id="PRO_5045286664" description="Lipoprotein" evidence="2">
    <location>
        <begin position="28"/>
        <end position="188"/>
    </location>
</feature>
<evidence type="ECO:0000313" key="4">
    <source>
        <dbReference type="Proteomes" id="UP001198565"/>
    </source>
</evidence>
<organism evidence="3 4">
    <name type="scientific">Streptantibioticus parmotrematis</name>
    <dbReference type="NCBI Taxonomy" id="2873249"/>
    <lineage>
        <taxon>Bacteria</taxon>
        <taxon>Bacillati</taxon>
        <taxon>Actinomycetota</taxon>
        <taxon>Actinomycetes</taxon>
        <taxon>Kitasatosporales</taxon>
        <taxon>Streptomycetaceae</taxon>
        <taxon>Streptantibioticus</taxon>
    </lineage>
</organism>
<dbReference type="InterPro" id="IPR006311">
    <property type="entry name" value="TAT_signal"/>
</dbReference>
<dbReference type="Proteomes" id="UP001198565">
    <property type="component" value="Unassembled WGS sequence"/>
</dbReference>
<protein>
    <recommendedName>
        <fullName evidence="5">Lipoprotein</fullName>
    </recommendedName>
</protein>
<gene>
    <name evidence="3" type="ORF">K7472_29165</name>
</gene>
<evidence type="ECO:0008006" key="5">
    <source>
        <dbReference type="Google" id="ProtNLM"/>
    </source>
</evidence>
<name>A0ABS7R1Q0_9ACTN</name>
<dbReference type="PROSITE" id="PS51257">
    <property type="entry name" value="PROKAR_LIPOPROTEIN"/>
    <property type="match status" value="1"/>
</dbReference>
<comment type="caution">
    <text evidence="3">The sequence shown here is derived from an EMBL/GenBank/DDBJ whole genome shotgun (WGS) entry which is preliminary data.</text>
</comment>
<feature type="compositionally biased region" description="Low complexity" evidence="1">
    <location>
        <begin position="89"/>
        <end position="135"/>
    </location>
</feature>
<reference evidence="3 4" key="1">
    <citation type="submission" date="2021-08" db="EMBL/GenBank/DDBJ databases">
        <title>Streptomyces sp. PTM05 isolated from lichen.</title>
        <authorList>
            <person name="Somphong A."/>
            <person name="Phongsopitanun W."/>
            <person name="Tanasupawat S."/>
        </authorList>
    </citation>
    <scope>NUCLEOTIDE SEQUENCE [LARGE SCALE GENOMIC DNA]</scope>
    <source>
        <strain evidence="3 4">Ptm05</strain>
    </source>
</reference>
<keyword evidence="4" id="KW-1185">Reference proteome</keyword>